<feature type="transmembrane region" description="Helical" evidence="6">
    <location>
        <begin position="280"/>
        <end position="302"/>
    </location>
</feature>
<accession>A0ABR9GC14</accession>
<dbReference type="Pfam" id="PF01594">
    <property type="entry name" value="AI-2E_transport"/>
    <property type="match status" value="1"/>
</dbReference>
<feature type="transmembrane region" description="Helical" evidence="6">
    <location>
        <begin position="71"/>
        <end position="89"/>
    </location>
</feature>
<dbReference type="Proteomes" id="UP000651010">
    <property type="component" value="Unassembled WGS sequence"/>
</dbReference>
<protein>
    <submittedName>
        <fullName evidence="7">AI-2E family transporter</fullName>
    </submittedName>
</protein>
<proteinExistence type="inferred from homology"/>
<keyword evidence="3 6" id="KW-0812">Transmembrane</keyword>
<evidence type="ECO:0000256" key="3">
    <source>
        <dbReference type="ARBA" id="ARBA00022692"/>
    </source>
</evidence>
<feature type="transmembrane region" description="Helical" evidence="6">
    <location>
        <begin position="164"/>
        <end position="183"/>
    </location>
</feature>
<keyword evidence="8" id="KW-1185">Reference proteome</keyword>
<evidence type="ECO:0000256" key="6">
    <source>
        <dbReference type="SAM" id="Phobius"/>
    </source>
</evidence>
<dbReference type="InterPro" id="IPR002549">
    <property type="entry name" value="AI-2E-like"/>
</dbReference>
<keyword evidence="4 6" id="KW-1133">Transmembrane helix</keyword>
<feature type="transmembrane region" description="Helical" evidence="6">
    <location>
        <begin position="241"/>
        <end position="268"/>
    </location>
</feature>
<evidence type="ECO:0000256" key="1">
    <source>
        <dbReference type="ARBA" id="ARBA00004141"/>
    </source>
</evidence>
<dbReference type="PANTHER" id="PTHR21716">
    <property type="entry name" value="TRANSMEMBRANE PROTEIN"/>
    <property type="match status" value="1"/>
</dbReference>
<dbReference type="RefSeq" id="WP_192556395.1">
    <property type="nucleotide sequence ID" value="NZ_JACZZA010000008.1"/>
</dbReference>
<comment type="caution">
    <text evidence="7">The sequence shown here is derived from an EMBL/GenBank/DDBJ whole genome shotgun (WGS) entry which is preliminary data.</text>
</comment>
<comment type="similarity">
    <text evidence="2">Belongs to the autoinducer-2 exporter (AI-2E) (TC 2.A.86) family.</text>
</comment>
<evidence type="ECO:0000256" key="2">
    <source>
        <dbReference type="ARBA" id="ARBA00009773"/>
    </source>
</evidence>
<evidence type="ECO:0000313" key="8">
    <source>
        <dbReference type="Proteomes" id="UP000651010"/>
    </source>
</evidence>
<feature type="transmembrane region" description="Helical" evidence="6">
    <location>
        <begin position="322"/>
        <end position="342"/>
    </location>
</feature>
<gene>
    <name evidence="7" type="ORF">IGX34_14310</name>
</gene>
<sequence length="366" mass="40441">MSTLSDNGPKPRMPLPRDMAIVYQGGTFFLALSAALYLAREVLLPLVLAFFLKLLLQPGMKWLRRLRIPRLAAALFAVVLLVGVIAGLGDLLSSPAAHWAQRLPEGLPRLQERVRLISHPINALINLLKHAKSVVVGGGPSGPPVEDTDMQQLLLSTAHDLVSGFVWTMLMLFFLLIAGDTFLRRLVEVMPTFGDKRQVIDISLQVECDISVYLTTITIMNVLVGIITGLGMWWLGLSDPLLWGVVAFMLNYVPIFGPISGMGMFLGVGMLSLDPLWKAFLPMVLYLGIHVVEADIVTPVLLARSFTLNPVLVMASLLFWDWLWGIPGAVLAVPLLAIFKIICDRVEPLAALGHFLEGERWRIWEP</sequence>
<evidence type="ECO:0000256" key="4">
    <source>
        <dbReference type="ARBA" id="ARBA00022989"/>
    </source>
</evidence>
<organism evidence="7 8">
    <name type="scientific">Dyella acidiphila</name>
    <dbReference type="NCBI Taxonomy" id="2775866"/>
    <lineage>
        <taxon>Bacteria</taxon>
        <taxon>Pseudomonadati</taxon>
        <taxon>Pseudomonadota</taxon>
        <taxon>Gammaproteobacteria</taxon>
        <taxon>Lysobacterales</taxon>
        <taxon>Rhodanobacteraceae</taxon>
        <taxon>Dyella</taxon>
    </lineage>
</organism>
<evidence type="ECO:0000256" key="5">
    <source>
        <dbReference type="ARBA" id="ARBA00023136"/>
    </source>
</evidence>
<reference evidence="7 8" key="1">
    <citation type="submission" date="2020-09" db="EMBL/GenBank/DDBJ databases">
        <title>Dyella sp. 7MK23 isolated from forest soil.</title>
        <authorList>
            <person name="Fu J."/>
        </authorList>
    </citation>
    <scope>NUCLEOTIDE SEQUENCE [LARGE SCALE GENOMIC DNA]</scope>
    <source>
        <strain evidence="7 8">7MK23</strain>
    </source>
</reference>
<feature type="transmembrane region" description="Helical" evidence="6">
    <location>
        <begin position="212"/>
        <end position="235"/>
    </location>
</feature>
<name>A0ABR9GC14_9GAMM</name>
<comment type="subcellular location">
    <subcellularLocation>
        <location evidence="1">Membrane</location>
        <topology evidence="1">Multi-pass membrane protein</topology>
    </subcellularLocation>
</comment>
<dbReference type="PANTHER" id="PTHR21716:SF16">
    <property type="entry name" value="BLL1467 PROTEIN"/>
    <property type="match status" value="1"/>
</dbReference>
<dbReference type="EMBL" id="JACZZA010000008">
    <property type="protein sequence ID" value="MBE1161554.1"/>
    <property type="molecule type" value="Genomic_DNA"/>
</dbReference>
<keyword evidence="5 6" id="KW-0472">Membrane</keyword>
<evidence type="ECO:0000313" key="7">
    <source>
        <dbReference type="EMBL" id="MBE1161554.1"/>
    </source>
</evidence>
<feature type="transmembrane region" description="Helical" evidence="6">
    <location>
        <begin position="20"/>
        <end position="37"/>
    </location>
</feature>